<reference evidence="2" key="1">
    <citation type="submission" date="2018-06" db="EMBL/GenBank/DDBJ databases">
        <authorList>
            <person name="Zhirakovskaya E."/>
        </authorList>
    </citation>
    <scope>NUCLEOTIDE SEQUENCE</scope>
</reference>
<gene>
    <name evidence="2" type="ORF">MNBD_GAMMA22-838</name>
</gene>
<dbReference type="InterPro" id="IPR036922">
    <property type="entry name" value="Rieske_2Fe-2S_sf"/>
</dbReference>
<name>A0A3B1A7J7_9ZZZZ</name>
<feature type="transmembrane region" description="Helical" evidence="1">
    <location>
        <begin position="45"/>
        <end position="71"/>
    </location>
</feature>
<proteinExistence type="predicted"/>
<organism evidence="2">
    <name type="scientific">hydrothermal vent metagenome</name>
    <dbReference type="NCBI Taxonomy" id="652676"/>
    <lineage>
        <taxon>unclassified sequences</taxon>
        <taxon>metagenomes</taxon>
        <taxon>ecological metagenomes</taxon>
    </lineage>
</organism>
<keyword evidence="1" id="KW-1133">Transmembrane helix</keyword>
<keyword evidence="1" id="KW-0472">Membrane</keyword>
<sequence length="239" mass="27546">MKAVKKLLISLALLETYLFVAFDSNNLTEYKLIMTTVKYHSKYRFFISLLFRIVVFAGFLLVITPIIWGLFTETEFDNSLDKSHKNRYLSVSLAALSVGEIKKLKVAYLPVWIYKRRNSEVKQLSLLNALMMNPDLSKDLLSTQYFVFKPIESIRSCSIRYIADANSKIEELLAEQNLTWLGGFTESCFGSVYDLAGRRYRSTGKVQQKNLSVPHYSIKNTPEQGDVIQFDFKKMSLNE</sequence>
<dbReference type="EMBL" id="UOFS01000025">
    <property type="protein sequence ID" value="VAW96053.1"/>
    <property type="molecule type" value="Genomic_DNA"/>
</dbReference>
<keyword evidence="1" id="KW-0812">Transmembrane</keyword>
<dbReference type="Gene3D" id="2.102.10.10">
    <property type="entry name" value="Rieske [2Fe-2S] iron-sulphur domain"/>
    <property type="match status" value="1"/>
</dbReference>
<evidence type="ECO:0000256" key="1">
    <source>
        <dbReference type="SAM" id="Phobius"/>
    </source>
</evidence>
<dbReference type="AlphaFoldDB" id="A0A3B1A7J7"/>
<accession>A0A3B1A7J7</accession>
<protein>
    <submittedName>
        <fullName evidence="2">Uncharacterized protein</fullName>
    </submittedName>
</protein>
<dbReference type="GO" id="GO:0051537">
    <property type="term" value="F:2 iron, 2 sulfur cluster binding"/>
    <property type="evidence" value="ECO:0007669"/>
    <property type="project" value="InterPro"/>
</dbReference>
<evidence type="ECO:0000313" key="2">
    <source>
        <dbReference type="EMBL" id="VAW96053.1"/>
    </source>
</evidence>